<dbReference type="Proteomes" id="UP001500840">
    <property type="component" value="Unassembled WGS sequence"/>
</dbReference>
<comment type="caution">
    <text evidence="2">The sequence shown here is derived from an EMBL/GenBank/DDBJ whole genome shotgun (WGS) entry which is preliminary data.</text>
</comment>
<organism evidence="2 3">
    <name type="scientific">Novipirellula rosea</name>
    <dbReference type="NCBI Taxonomy" id="1031540"/>
    <lineage>
        <taxon>Bacteria</taxon>
        <taxon>Pseudomonadati</taxon>
        <taxon>Planctomycetota</taxon>
        <taxon>Planctomycetia</taxon>
        <taxon>Pirellulales</taxon>
        <taxon>Pirellulaceae</taxon>
        <taxon>Novipirellula</taxon>
    </lineage>
</organism>
<dbReference type="RefSeq" id="WP_345321220.1">
    <property type="nucleotide sequence ID" value="NZ_BAABGA010000022.1"/>
</dbReference>
<name>A0ABP8ML78_9BACT</name>
<evidence type="ECO:0000259" key="1">
    <source>
        <dbReference type="Pfam" id="PF05430"/>
    </source>
</evidence>
<dbReference type="PANTHER" id="PTHR39963">
    <property type="entry name" value="SLL0983 PROTEIN"/>
    <property type="match status" value="1"/>
</dbReference>
<dbReference type="EMBL" id="BAABGA010000022">
    <property type="protein sequence ID" value="GAA4450835.1"/>
    <property type="molecule type" value="Genomic_DNA"/>
</dbReference>
<dbReference type="Pfam" id="PF05430">
    <property type="entry name" value="Methyltransf_30"/>
    <property type="match status" value="1"/>
</dbReference>
<accession>A0ABP8ML78</accession>
<dbReference type="SUPFAM" id="SSF53335">
    <property type="entry name" value="S-adenosyl-L-methionine-dependent methyltransferases"/>
    <property type="match status" value="1"/>
</dbReference>
<dbReference type="InterPro" id="IPR047785">
    <property type="entry name" value="tRNA_MNMC2"/>
</dbReference>
<evidence type="ECO:0000313" key="2">
    <source>
        <dbReference type="EMBL" id="GAA4450835.1"/>
    </source>
</evidence>
<evidence type="ECO:0000313" key="3">
    <source>
        <dbReference type="Proteomes" id="UP001500840"/>
    </source>
</evidence>
<feature type="domain" description="MnmC-like methyltransferase" evidence="1">
    <location>
        <begin position="169"/>
        <end position="259"/>
    </location>
</feature>
<dbReference type="NCBIfam" id="NF033855">
    <property type="entry name" value="tRNA_MNMC2"/>
    <property type="match status" value="1"/>
</dbReference>
<proteinExistence type="predicted"/>
<sequence>MNQRANRVRLPCQDPTLEIEVTDDGSRTLINKATGDSYHSSSGAISETRQVYLRNSGVQERLSSGQATRVLEIGLGTGMGMFLTVDHAIKHGTPLDYVALEYHWLSADVVRELAPESWVDNTAVVADYIRWRSSVPESQLPCGQLPNSESAEPKLTSEFRWHAGEHQVVQIQLVDALRWRHEGESFDAIYFDPFAPDTNAELWQTPMLAVMYKLLNMDGRFVTYCVKREVRDRLKAVGFDVRKIRGPEGGKREVLVATRH</sequence>
<dbReference type="InterPro" id="IPR008471">
    <property type="entry name" value="MnmC-like_methylTransf"/>
</dbReference>
<dbReference type="PANTHER" id="PTHR39963:SF1">
    <property type="entry name" value="MNMC-LIKE METHYLTRANSFERASE DOMAIN-CONTAINING PROTEIN"/>
    <property type="match status" value="1"/>
</dbReference>
<dbReference type="Gene3D" id="3.40.50.150">
    <property type="entry name" value="Vaccinia Virus protein VP39"/>
    <property type="match status" value="1"/>
</dbReference>
<gene>
    <name evidence="2" type="primary">mnmD</name>
    <name evidence="2" type="ORF">GCM10023156_17580</name>
</gene>
<reference evidence="3" key="1">
    <citation type="journal article" date="2019" name="Int. J. Syst. Evol. Microbiol.">
        <title>The Global Catalogue of Microorganisms (GCM) 10K type strain sequencing project: providing services to taxonomists for standard genome sequencing and annotation.</title>
        <authorList>
            <consortium name="The Broad Institute Genomics Platform"/>
            <consortium name="The Broad Institute Genome Sequencing Center for Infectious Disease"/>
            <person name="Wu L."/>
            <person name="Ma J."/>
        </authorList>
    </citation>
    <scope>NUCLEOTIDE SEQUENCE [LARGE SCALE GENOMIC DNA]</scope>
    <source>
        <strain evidence="3">JCM 17759</strain>
    </source>
</reference>
<protein>
    <submittedName>
        <fullName evidence="2">tRNA (5-methylaminomethyl-2-thiouridine)(34)-methyltransferase MnmD</fullName>
    </submittedName>
</protein>
<dbReference type="InterPro" id="IPR029063">
    <property type="entry name" value="SAM-dependent_MTases_sf"/>
</dbReference>
<keyword evidence="3" id="KW-1185">Reference proteome</keyword>